<dbReference type="EMBL" id="NBIV01000056">
    <property type="protein sequence ID" value="PXF45632.1"/>
    <property type="molecule type" value="Genomic_DNA"/>
</dbReference>
<dbReference type="AlphaFoldDB" id="A0A2V3IU46"/>
<keyword evidence="4" id="KW-1185">Reference proteome</keyword>
<dbReference type="Gene3D" id="1.10.8.140">
    <property type="entry name" value="PDCD5-like"/>
    <property type="match status" value="1"/>
</dbReference>
<dbReference type="SUPFAM" id="SSF46950">
    <property type="entry name" value="Double-stranded DNA-binding domain"/>
    <property type="match status" value="1"/>
</dbReference>
<dbReference type="GO" id="GO:0003677">
    <property type="term" value="F:DNA binding"/>
    <property type="evidence" value="ECO:0007669"/>
    <property type="project" value="InterPro"/>
</dbReference>
<comment type="caution">
    <text evidence="3">The sequence shown here is derived from an EMBL/GenBank/DDBJ whole genome shotgun (WGS) entry which is preliminary data.</text>
</comment>
<feature type="region of interest" description="Disordered" evidence="2">
    <location>
        <begin position="1"/>
        <end position="45"/>
    </location>
</feature>
<feature type="compositionally biased region" description="Basic and acidic residues" evidence="2">
    <location>
        <begin position="33"/>
        <end position="45"/>
    </location>
</feature>
<dbReference type="InterPro" id="IPR036883">
    <property type="entry name" value="PDCD5-like_sf"/>
</dbReference>
<dbReference type="PIRSF" id="PIRSF015730">
    <property type="entry name" value="TFAR19"/>
    <property type="match status" value="1"/>
</dbReference>
<evidence type="ECO:0000313" key="4">
    <source>
        <dbReference type="Proteomes" id="UP000247409"/>
    </source>
</evidence>
<feature type="compositionally biased region" description="Low complexity" evidence="2">
    <location>
        <begin position="11"/>
        <end position="20"/>
    </location>
</feature>
<evidence type="ECO:0000256" key="2">
    <source>
        <dbReference type="SAM" id="MobiDB-lite"/>
    </source>
</evidence>
<accession>A0A2V3IU46</accession>
<organism evidence="3 4">
    <name type="scientific">Gracilariopsis chorda</name>
    <dbReference type="NCBI Taxonomy" id="448386"/>
    <lineage>
        <taxon>Eukaryota</taxon>
        <taxon>Rhodophyta</taxon>
        <taxon>Florideophyceae</taxon>
        <taxon>Rhodymeniophycidae</taxon>
        <taxon>Gracilariales</taxon>
        <taxon>Gracilariaceae</taxon>
        <taxon>Gracilariopsis</taxon>
    </lineage>
</organism>
<dbReference type="Proteomes" id="UP000247409">
    <property type="component" value="Unassembled WGS sequence"/>
</dbReference>
<dbReference type="OrthoDB" id="10252486at2759"/>
<evidence type="ECO:0000256" key="1">
    <source>
        <dbReference type="ARBA" id="ARBA00010490"/>
    </source>
</evidence>
<sequence>MADDPELAQWRAQRLAQMRGAAGGAQGPSAEELEMRRKQEEAKQDQRRMILNQIMTPEAREKLANIRLVKPERAEQVETYLINSAQSGQLGGKVGEDQVKDLLRSVTEQTQKRTKVTIMRRRKVFDDDDDDDDDS</sequence>
<dbReference type="STRING" id="448386.A0A2V3IU46"/>
<comment type="similarity">
    <text evidence="1">Belongs to the PDCD5 family.</text>
</comment>
<dbReference type="GO" id="GO:0005829">
    <property type="term" value="C:cytosol"/>
    <property type="evidence" value="ECO:0007669"/>
    <property type="project" value="TreeGrafter"/>
</dbReference>
<proteinExistence type="inferred from homology"/>
<dbReference type="PANTHER" id="PTHR10840">
    <property type="entry name" value="PROGRAMMED CELL DEATH PROTEIN 5"/>
    <property type="match status" value="1"/>
</dbReference>
<protein>
    <submittedName>
        <fullName evidence="3">Programmed cell death protein 5</fullName>
    </submittedName>
</protein>
<gene>
    <name evidence="3" type="ORF">BWQ96_04637</name>
</gene>
<evidence type="ECO:0000313" key="3">
    <source>
        <dbReference type="EMBL" id="PXF45632.1"/>
    </source>
</evidence>
<dbReference type="InterPro" id="IPR002836">
    <property type="entry name" value="PDCD5-like"/>
</dbReference>
<dbReference type="PANTHER" id="PTHR10840:SF0">
    <property type="entry name" value="PROGRAMMED CELL DEATH PROTEIN 5"/>
    <property type="match status" value="1"/>
</dbReference>
<name>A0A2V3IU46_9FLOR</name>
<dbReference type="Pfam" id="PF01984">
    <property type="entry name" value="dsDNA_bind"/>
    <property type="match status" value="1"/>
</dbReference>
<dbReference type="GO" id="GO:0005634">
    <property type="term" value="C:nucleus"/>
    <property type="evidence" value="ECO:0007669"/>
    <property type="project" value="TreeGrafter"/>
</dbReference>
<reference evidence="3 4" key="1">
    <citation type="journal article" date="2018" name="Mol. Biol. Evol.">
        <title>Analysis of the draft genome of the red seaweed Gracilariopsis chorda provides insights into genome size evolution in Rhodophyta.</title>
        <authorList>
            <person name="Lee J."/>
            <person name="Yang E.C."/>
            <person name="Graf L."/>
            <person name="Yang J.H."/>
            <person name="Qiu H."/>
            <person name="Zel Zion U."/>
            <person name="Chan C.X."/>
            <person name="Stephens T.G."/>
            <person name="Weber A.P.M."/>
            <person name="Boo G.H."/>
            <person name="Boo S.M."/>
            <person name="Kim K.M."/>
            <person name="Shin Y."/>
            <person name="Jung M."/>
            <person name="Lee S.J."/>
            <person name="Yim H.S."/>
            <person name="Lee J.H."/>
            <person name="Bhattacharya D."/>
            <person name="Yoon H.S."/>
        </authorList>
    </citation>
    <scope>NUCLEOTIDE SEQUENCE [LARGE SCALE GENOMIC DNA]</scope>
    <source>
        <strain evidence="3 4">SKKU-2015</strain>
        <tissue evidence="3">Whole body</tissue>
    </source>
</reference>